<keyword evidence="10" id="KW-0282">Flagellum</keyword>
<evidence type="ECO:0000256" key="5">
    <source>
        <dbReference type="ARBA" id="ARBA00022989"/>
    </source>
</evidence>
<evidence type="ECO:0000313" key="11">
    <source>
        <dbReference type="Proteomes" id="UP001164472"/>
    </source>
</evidence>
<keyword evidence="5 8" id="KW-1133">Transmembrane helix</keyword>
<dbReference type="Pfam" id="PF00691">
    <property type="entry name" value="OmpA"/>
    <property type="match status" value="1"/>
</dbReference>
<comment type="similarity">
    <text evidence="2">Belongs to the MotB family.</text>
</comment>
<feature type="transmembrane region" description="Helical" evidence="8">
    <location>
        <begin position="21"/>
        <end position="38"/>
    </location>
</feature>
<dbReference type="PANTHER" id="PTHR30329:SF20">
    <property type="entry name" value="EXPORTED PROTEIN"/>
    <property type="match status" value="1"/>
</dbReference>
<keyword evidence="10" id="KW-0966">Cell projection</keyword>
<proteinExistence type="inferred from homology"/>
<name>A0A9E8HMA7_9ALTE</name>
<dbReference type="KEGG" id="asem:NNL22_09165"/>
<keyword evidence="11" id="KW-1185">Reference proteome</keyword>
<protein>
    <submittedName>
        <fullName evidence="10">Flagellar motor protein MotD</fullName>
    </submittedName>
</protein>
<dbReference type="GO" id="GO:0005886">
    <property type="term" value="C:plasma membrane"/>
    <property type="evidence" value="ECO:0007669"/>
    <property type="project" value="UniProtKB-SubCell"/>
</dbReference>
<dbReference type="NCBIfam" id="NF006541">
    <property type="entry name" value="PRK09038.1"/>
    <property type="match status" value="1"/>
</dbReference>
<evidence type="ECO:0000256" key="1">
    <source>
        <dbReference type="ARBA" id="ARBA00004162"/>
    </source>
</evidence>
<evidence type="ECO:0000256" key="3">
    <source>
        <dbReference type="ARBA" id="ARBA00022475"/>
    </source>
</evidence>
<reference evidence="10" key="1">
    <citation type="submission" date="2022-07" db="EMBL/GenBank/DDBJ databases">
        <title>Alkalimarinus sp. nov., isolated from gut of a Alitta virens.</title>
        <authorList>
            <person name="Yang A.I."/>
            <person name="Shin N.-R."/>
        </authorList>
    </citation>
    <scope>NUCLEOTIDE SEQUENCE</scope>
    <source>
        <strain evidence="10">FA028</strain>
    </source>
</reference>
<organism evidence="10 11">
    <name type="scientific">Alkalimarinus sediminis</name>
    <dbReference type="NCBI Taxonomy" id="1632866"/>
    <lineage>
        <taxon>Bacteria</taxon>
        <taxon>Pseudomonadati</taxon>
        <taxon>Pseudomonadota</taxon>
        <taxon>Gammaproteobacteria</taxon>
        <taxon>Alteromonadales</taxon>
        <taxon>Alteromonadaceae</taxon>
        <taxon>Alkalimarinus</taxon>
    </lineage>
</organism>
<evidence type="ECO:0000256" key="4">
    <source>
        <dbReference type="ARBA" id="ARBA00022692"/>
    </source>
</evidence>
<evidence type="ECO:0000256" key="8">
    <source>
        <dbReference type="SAM" id="Phobius"/>
    </source>
</evidence>
<dbReference type="Pfam" id="PF13677">
    <property type="entry name" value="MotB_plug"/>
    <property type="match status" value="1"/>
</dbReference>
<evidence type="ECO:0000259" key="9">
    <source>
        <dbReference type="PROSITE" id="PS51123"/>
    </source>
</evidence>
<dbReference type="InterPro" id="IPR036737">
    <property type="entry name" value="OmpA-like_sf"/>
</dbReference>
<evidence type="ECO:0000256" key="7">
    <source>
        <dbReference type="PROSITE-ProRule" id="PRU00473"/>
    </source>
</evidence>
<dbReference type="SUPFAM" id="SSF103088">
    <property type="entry name" value="OmpA-like"/>
    <property type="match status" value="1"/>
</dbReference>
<keyword evidence="10" id="KW-0969">Cilium</keyword>
<dbReference type="Gene3D" id="3.30.1330.60">
    <property type="entry name" value="OmpA-like domain"/>
    <property type="match status" value="1"/>
</dbReference>
<dbReference type="InterPro" id="IPR006665">
    <property type="entry name" value="OmpA-like"/>
</dbReference>
<evidence type="ECO:0000313" key="10">
    <source>
        <dbReference type="EMBL" id="UZW76727.1"/>
    </source>
</evidence>
<keyword evidence="6 7" id="KW-0472">Membrane</keyword>
<accession>A0A9E8HMA7</accession>
<dbReference type="InterPro" id="IPR025713">
    <property type="entry name" value="MotB-like_N_dom"/>
</dbReference>
<keyword evidence="3" id="KW-1003">Cell membrane</keyword>
<comment type="subcellular location">
    <subcellularLocation>
        <location evidence="1">Cell membrane</location>
        <topology evidence="1">Single-pass membrane protein</topology>
    </subcellularLocation>
</comment>
<keyword evidence="4 8" id="KW-0812">Transmembrane</keyword>
<dbReference type="Proteomes" id="UP001164472">
    <property type="component" value="Chromosome"/>
</dbReference>
<gene>
    <name evidence="10" type="primary">motD</name>
    <name evidence="10" type="ORF">NNL22_09165</name>
</gene>
<evidence type="ECO:0000256" key="2">
    <source>
        <dbReference type="ARBA" id="ARBA00008914"/>
    </source>
</evidence>
<dbReference type="EMBL" id="CP101527">
    <property type="protein sequence ID" value="UZW76727.1"/>
    <property type="molecule type" value="Genomic_DNA"/>
</dbReference>
<dbReference type="PANTHER" id="PTHR30329">
    <property type="entry name" value="STATOR ELEMENT OF FLAGELLAR MOTOR COMPLEX"/>
    <property type="match status" value="1"/>
</dbReference>
<evidence type="ECO:0000256" key="6">
    <source>
        <dbReference type="ARBA" id="ARBA00023136"/>
    </source>
</evidence>
<feature type="domain" description="OmpA-like" evidence="9">
    <location>
        <begin position="133"/>
        <end position="253"/>
    </location>
</feature>
<dbReference type="AlphaFoldDB" id="A0A9E8HMA7"/>
<dbReference type="InterPro" id="IPR050330">
    <property type="entry name" value="Bact_OuterMem_StrucFunc"/>
</dbReference>
<dbReference type="PROSITE" id="PS51123">
    <property type="entry name" value="OMPA_2"/>
    <property type="match status" value="1"/>
</dbReference>
<dbReference type="CDD" id="cd07185">
    <property type="entry name" value="OmpA_C-like"/>
    <property type="match status" value="1"/>
</dbReference>
<sequence length="263" mass="29658">MMRRQREDDESHNKERWLVSYADFITLLFAFFVVMYSISSINEGKYKVLSQTLEGAFNSVQRTTKPIQVGDNIVKSEELDADEQQMQPVDTIPRGSEGRVKDRTKGMREIADKFAAEFSGLITDGLVSVNENEEWVELSLSNKILFKSGDVEPYDDAFPILEQIAAILKVQDNALLVEGFTDNIPIRTRSHPSNWELSSARASAVVRLLAHEGVDPSRMAAIGYGQFQPIARNDTPEGRSRNRRIVLVISKDPNVRVTLRNKG</sequence>
<dbReference type="RefSeq" id="WP_251812875.1">
    <property type="nucleotide sequence ID" value="NZ_CP101527.1"/>
</dbReference>